<dbReference type="EMBL" id="WIWS01000008">
    <property type="protein sequence ID" value="KAF3227047.1"/>
    <property type="molecule type" value="Genomic_DNA"/>
</dbReference>
<evidence type="ECO:0000313" key="10">
    <source>
        <dbReference type="Proteomes" id="UP000479691"/>
    </source>
</evidence>
<sequence>MTSFTEKGKGKETDVDYLHFIPAEIWLQIFQSMHDLRDIHGLTVAARTCKKFREWAIPILYSSVGLQTHCLQLQPLPPTTGNEVDAAKEVEVDEPIDLGNPAARRDRAKKRSMNRYHSKNLPPRHAVGIFPVPRPYWCNYRYMNGVTTDVDIVSGYFDSDPEDNLKPFVQHTRTVVITNECRHSDCTTLTIEPVIQLASMKKLTSFRYAMCCSDDNSLLESMLTKLNDPTQKTVAMQELIFEDVSSVDCLYAKLPPLNSSLLPSEPLGPVLSNIRTLHFLWLTRLETEKLRNLLWCVKDTLRELVIAAKQGLSPFDVFDGWQGQGEEDKKLKLTTMDITFFIDLPKKVEAIMAAVDMRVLENFVVNTYRPSGLPAFILGFMGDHADGQILLRNLRSLWIEEPLSNYEDVGIFWDKICRLPKIQRLETEIDNRSLIALHDTMKAQAKTRQGLSLKKLYVTFTEEEYKNLEAYLDNIDMRRKKLNEMKNVGLTYIGCHERSAHVNTYTMTDKTVQPFQDVNDLSAFLEVHKNYKSNLVNESTYNEGDEFGGERIVVSLNDKEMKAMREGLDASVTLAKPKDFFVAHPWNGPYTKLDPTGTQCICAL</sequence>
<dbReference type="Proteomes" id="UP000472727">
    <property type="component" value="Unassembled WGS sequence"/>
</dbReference>
<evidence type="ECO:0000313" key="8">
    <source>
        <dbReference type="Proteomes" id="UP000472727"/>
    </source>
</evidence>
<evidence type="ECO:0000313" key="1">
    <source>
        <dbReference type="EMBL" id="KAF3163671.1"/>
    </source>
</evidence>
<evidence type="ECO:0000313" key="2">
    <source>
        <dbReference type="EMBL" id="KAF3214165.1"/>
    </source>
</evidence>
<dbReference type="EMBL" id="WIPF01000036">
    <property type="protein sequence ID" value="KAF3223428.1"/>
    <property type="molecule type" value="Genomic_DNA"/>
</dbReference>
<accession>A0A4Z0XWY2</accession>
<dbReference type="Proteomes" id="UP000474640">
    <property type="component" value="Unassembled WGS sequence"/>
</dbReference>
<gene>
    <name evidence="6" type="ORF">EYR41_005939</name>
    <name evidence="4" type="ORF">TWF106_010535</name>
    <name evidence="3" type="ORF">TWF191_006439</name>
    <name evidence="2" type="ORF">TWF679_005031</name>
    <name evidence="1" type="ORF">TWF788_001522</name>
    <name evidence="5" type="ORF">TWF970_003272</name>
</gene>
<dbReference type="Proteomes" id="UP000483672">
    <property type="component" value="Unassembled WGS sequence"/>
</dbReference>
<dbReference type="Proteomes" id="UP000479691">
    <property type="component" value="Unassembled WGS sequence"/>
</dbReference>
<dbReference type="EMBL" id="JAABOJ010000002">
    <property type="protein sequence ID" value="KAF3289496.1"/>
    <property type="molecule type" value="Genomic_DNA"/>
</dbReference>
<dbReference type="Proteomes" id="UP000614610">
    <property type="component" value="Unassembled WGS sequence"/>
</dbReference>
<evidence type="ECO:0008006" key="12">
    <source>
        <dbReference type="Google" id="ProtNLM"/>
    </source>
</evidence>
<dbReference type="EMBL" id="SOZJ01000003">
    <property type="protein sequence ID" value="TGJ69936.1"/>
    <property type="molecule type" value="Genomic_DNA"/>
</dbReference>
<dbReference type="OrthoDB" id="3055192at2759"/>
<dbReference type="InterPro" id="IPR036047">
    <property type="entry name" value="F-box-like_dom_sf"/>
</dbReference>
<dbReference type="AlphaFoldDB" id="A0A4Z0XWY2"/>
<name>A0A4Z0XWY2_ORBOL</name>
<dbReference type="EMBL" id="JAABOE010000120">
    <property type="protein sequence ID" value="KAF3163671.1"/>
    <property type="molecule type" value="Genomic_DNA"/>
</dbReference>
<protein>
    <recommendedName>
        <fullName evidence="12">F-box domain-containing protein</fullName>
    </recommendedName>
</protein>
<evidence type="ECO:0000313" key="3">
    <source>
        <dbReference type="EMBL" id="KAF3223428.1"/>
    </source>
</evidence>
<dbReference type="SUPFAM" id="SSF81383">
    <property type="entry name" value="F-box domain"/>
    <property type="match status" value="1"/>
</dbReference>
<reference evidence="6 7" key="1">
    <citation type="submission" date="2019-03" db="EMBL/GenBank/DDBJ databases">
        <title>Nematode-trapping fungi genome.</title>
        <authorList>
            <person name="Vidal-Diez De Ulzurrun G."/>
        </authorList>
    </citation>
    <scope>NUCLEOTIDE SEQUENCE [LARGE SCALE GENOMIC DNA]</scope>
    <source>
        <strain evidence="6 7">TWF154</strain>
    </source>
</reference>
<comment type="caution">
    <text evidence="1">The sequence shown here is derived from an EMBL/GenBank/DDBJ whole genome shotgun (WGS) entry which is preliminary data.</text>
</comment>
<evidence type="ECO:0000313" key="6">
    <source>
        <dbReference type="EMBL" id="TGJ69936.1"/>
    </source>
</evidence>
<evidence type="ECO:0000313" key="9">
    <source>
        <dbReference type="Proteomes" id="UP000474640"/>
    </source>
</evidence>
<evidence type="ECO:0000313" key="5">
    <source>
        <dbReference type="EMBL" id="KAF3289496.1"/>
    </source>
</evidence>
<dbReference type="Proteomes" id="UP000297595">
    <property type="component" value="Unassembled WGS sequence"/>
</dbReference>
<dbReference type="EMBL" id="WIWT01000023">
    <property type="protein sequence ID" value="KAF3214165.1"/>
    <property type="molecule type" value="Genomic_DNA"/>
</dbReference>
<evidence type="ECO:0000313" key="11">
    <source>
        <dbReference type="Proteomes" id="UP000483672"/>
    </source>
</evidence>
<evidence type="ECO:0000313" key="4">
    <source>
        <dbReference type="EMBL" id="KAF3227047.1"/>
    </source>
</evidence>
<dbReference type="OMA" id="YIGCHER"/>
<proteinExistence type="predicted"/>
<organism evidence="1 10">
    <name type="scientific">Orbilia oligospora</name>
    <name type="common">Nematode-trapping fungus</name>
    <name type="synonym">Arthrobotrys oligospora</name>
    <dbReference type="NCBI Taxonomy" id="2813651"/>
    <lineage>
        <taxon>Eukaryota</taxon>
        <taxon>Fungi</taxon>
        <taxon>Dikarya</taxon>
        <taxon>Ascomycota</taxon>
        <taxon>Pezizomycotina</taxon>
        <taxon>Orbiliomycetes</taxon>
        <taxon>Orbiliales</taxon>
        <taxon>Orbiliaceae</taxon>
        <taxon>Orbilia</taxon>
    </lineage>
</organism>
<reference evidence="8 10" key="2">
    <citation type="submission" date="2019-06" db="EMBL/GenBank/DDBJ databases">
        <authorList>
            <person name="Palmer J.M."/>
        </authorList>
    </citation>
    <scope>NUCLEOTIDE SEQUENCE [LARGE SCALE GENOMIC DNA]</scope>
    <source>
        <strain evidence="4 8">TWF106</strain>
        <strain evidence="3 11">TWF191</strain>
        <strain evidence="2">TWF679</strain>
        <strain evidence="1 10">TWF788</strain>
        <strain evidence="5 9">TWF970</strain>
    </source>
</reference>
<evidence type="ECO:0000313" key="7">
    <source>
        <dbReference type="Proteomes" id="UP000297595"/>
    </source>
</evidence>